<evidence type="ECO:0000256" key="2">
    <source>
        <dbReference type="ARBA" id="ARBA00022553"/>
    </source>
</evidence>
<dbReference type="GO" id="GO:0005886">
    <property type="term" value="C:plasma membrane"/>
    <property type="evidence" value="ECO:0007669"/>
    <property type="project" value="TreeGrafter"/>
</dbReference>
<feature type="binding site" evidence="6">
    <location>
        <begin position="597"/>
        <end position="603"/>
    </location>
    <ligand>
        <name>substrate</name>
    </ligand>
</feature>
<keyword evidence="9" id="KW-0732">Signal</keyword>
<evidence type="ECO:0000259" key="11">
    <source>
        <dbReference type="PROSITE" id="PS50056"/>
    </source>
</evidence>
<dbReference type="InterPro" id="IPR000242">
    <property type="entry name" value="PTP_cat"/>
</dbReference>
<dbReference type="PROSITE" id="PS50055">
    <property type="entry name" value="TYR_PHOSPHATASE_PTP"/>
    <property type="match status" value="1"/>
</dbReference>
<dbReference type="GeneTree" id="ENSGT00940000157212"/>
<dbReference type="Pfam" id="PF00102">
    <property type="entry name" value="Y_phosphatase"/>
    <property type="match status" value="1"/>
</dbReference>
<dbReference type="KEGG" id="cmk:103185322"/>
<evidence type="ECO:0000313" key="12">
    <source>
        <dbReference type="Ensembl" id="ENSCMIP00000048060.1"/>
    </source>
</evidence>
<feature type="chain" id="PRO_5021346101" description="protein-tyrosine-phosphatase" evidence="9">
    <location>
        <begin position="24"/>
        <end position="666"/>
    </location>
</feature>
<dbReference type="SUPFAM" id="SSF52799">
    <property type="entry name" value="(Phosphotyrosine protein) phosphatases II"/>
    <property type="match status" value="1"/>
</dbReference>
<dbReference type="GeneID" id="103185322"/>
<dbReference type="CDD" id="cd14611">
    <property type="entry name" value="R-PTPc-R"/>
    <property type="match status" value="1"/>
</dbReference>
<evidence type="ECO:0000256" key="8">
    <source>
        <dbReference type="SAM" id="Phobius"/>
    </source>
</evidence>
<organism evidence="12 13">
    <name type="scientific">Callorhinchus milii</name>
    <name type="common">Ghost shark</name>
    <dbReference type="NCBI Taxonomy" id="7868"/>
    <lineage>
        <taxon>Eukaryota</taxon>
        <taxon>Metazoa</taxon>
        <taxon>Chordata</taxon>
        <taxon>Craniata</taxon>
        <taxon>Vertebrata</taxon>
        <taxon>Chondrichthyes</taxon>
        <taxon>Holocephali</taxon>
        <taxon>Chimaeriformes</taxon>
        <taxon>Callorhinchidae</taxon>
        <taxon>Callorhinchus</taxon>
    </lineage>
</organism>
<dbReference type="InterPro" id="IPR000387">
    <property type="entry name" value="Tyr_Pase_dom"/>
</dbReference>
<evidence type="ECO:0000313" key="13">
    <source>
        <dbReference type="Proteomes" id="UP000314986"/>
    </source>
</evidence>
<evidence type="ECO:0000256" key="1">
    <source>
        <dbReference type="ARBA" id="ARBA00013064"/>
    </source>
</evidence>
<evidence type="ECO:0000256" key="5">
    <source>
        <dbReference type="PIRSR" id="PIRSR608356-50"/>
    </source>
</evidence>
<accession>A0A4W3KJ74</accession>
<dbReference type="Ensembl" id="ENSCMIT00000048735.1">
    <property type="protein sequence ID" value="ENSCMIP00000048060.1"/>
    <property type="gene ID" value="ENSCMIG00000019662.1"/>
</dbReference>
<reference evidence="12" key="5">
    <citation type="submission" date="2025-09" db="UniProtKB">
        <authorList>
            <consortium name="Ensembl"/>
        </authorList>
    </citation>
    <scope>IDENTIFICATION</scope>
</reference>
<dbReference type="RefSeq" id="XP_007901945.1">
    <property type="nucleotide sequence ID" value="XM_007903754.2"/>
</dbReference>
<dbReference type="InterPro" id="IPR016130">
    <property type="entry name" value="Tyr_Pase_AS"/>
</dbReference>
<dbReference type="PRINTS" id="PR00700">
    <property type="entry name" value="PRTYPHPHTASE"/>
</dbReference>
<feature type="transmembrane region" description="Helical" evidence="8">
    <location>
        <begin position="239"/>
        <end position="261"/>
    </location>
</feature>
<feature type="region of interest" description="Disordered" evidence="7">
    <location>
        <begin position="312"/>
        <end position="335"/>
    </location>
</feature>
<dbReference type="STRING" id="7868.ENSCMIP00000048060"/>
<dbReference type="GO" id="GO:0019901">
    <property type="term" value="F:protein kinase binding"/>
    <property type="evidence" value="ECO:0007669"/>
    <property type="project" value="TreeGrafter"/>
</dbReference>
<evidence type="ECO:0000256" key="4">
    <source>
        <dbReference type="ARBA" id="ARBA00022912"/>
    </source>
</evidence>
<reference evidence="13" key="1">
    <citation type="journal article" date="2006" name="Science">
        <title>Ancient noncoding elements conserved in the human genome.</title>
        <authorList>
            <person name="Venkatesh B."/>
            <person name="Kirkness E.F."/>
            <person name="Loh Y.H."/>
            <person name="Halpern A.L."/>
            <person name="Lee A.P."/>
            <person name="Johnson J."/>
            <person name="Dandona N."/>
            <person name="Viswanathan L.D."/>
            <person name="Tay A."/>
            <person name="Venter J.C."/>
            <person name="Strausberg R.L."/>
            <person name="Brenner S."/>
        </authorList>
    </citation>
    <scope>NUCLEOTIDE SEQUENCE [LARGE SCALE GENOMIC DNA]</scope>
</reference>
<gene>
    <name evidence="12" type="primary">LOC103185322</name>
</gene>
<dbReference type="Pfam" id="PF26155">
    <property type="entry name" value="PTPRR_N"/>
    <property type="match status" value="1"/>
</dbReference>
<dbReference type="AlphaFoldDB" id="A0A4W3KJ74"/>
<keyword evidence="8" id="KW-0472">Membrane</keyword>
<keyword evidence="3" id="KW-0378">Hydrolase</keyword>
<dbReference type="GO" id="GO:0005829">
    <property type="term" value="C:cytosol"/>
    <property type="evidence" value="ECO:0007669"/>
    <property type="project" value="TreeGrafter"/>
</dbReference>
<dbReference type="EC" id="3.1.3.48" evidence="1"/>
<evidence type="ECO:0000256" key="9">
    <source>
        <dbReference type="SAM" id="SignalP"/>
    </source>
</evidence>
<dbReference type="Proteomes" id="UP000314986">
    <property type="component" value="Unassembled WGS sequence"/>
</dbReference>
<dbReference type="PRINTS" id="PR01778">
    <property type="entry name" value="KIMPTPASE"/>
</dbReference>
<evidence type="ECO:0000256" key="6">
    <source>
        <dbReference type="PIRSR" id="PIRSR608356-51"/>
    </source>
</evidence>
<feature type="active site" description="Phosphocysteine intermediate" evidence="5">
    <location>
        <position position="597"/>
    </location>
</feature>
<keyword evidence="8" id="KW-0812">Transmembrane</keyword>
<feature type="domain" description="Tyrosine-protein phosphatase" evidence="10">
    <location>
        <begin position="401"/>
        <end position="656"/>
    </location>
</feature>
<feature type="signal peptide" evidence="9">
    <location>
        <begin position="1"/>
        <end position="23"/>
    </location>
</feature>
<dbReference type="PANTHER" id="PTHR46198:SF2">
    <property type="entry name" value="RECEPTOR-TYPE TYROSINE-PROTEIN PHOSPHATASE R"/>
    <property type="match status" value="1"/>
</dbReference>
<dbReference type="FunFam" id="3.90.190.10:FF:000020">
    <property type="entry name" value="Tyrosine-protein phosphatase non-receptor type 5"/>
    <property type="match status" value="1"/>
</dbReference>
<keyword evidence="4" id="KW-0904">Protein phosphatase</keyword>
<reference evidence="13" key="3">
    <citation type="journal article" date="2014" name="Nature">
        <title>Elephant shark genome provides unique insights into gnathostome evolution.</title>
        <authorList>
            <consortium name="International Elephant Shark Genome Sequencing Consortium"/>
            <person name="Venkatesh B."/>
            <person name="Lee A.P."/>
            <person name="Ravi V."/>
            <person name="Maurya A.K."/>
            <person name="Lian M.M."/>
            <person name="Swann J.B."/>
            <person name="Ohta Y."/>
            <person name="Flajnik M.F."/>
            <person name="Sutoh Y."/>
            <person name="Kasahara M."/>
            <person name="Hoon S."/>
            <person name="Gangu V."/>
            <person name="Roy S.W."/>
            <person name="Irimia M."/>
            <person name="Korzh V."/>
            <person name="Kondrychyn I."/>
            <person name="Lim Z.W."/>
            <person name="Tay B.H."/>
            <person name="Tohari S."/>
            <person name="Kong K.W."/>
            <person name="Ho S."/>
            <person name="Lorente-Galdos B."/>
            <person name="Quilez J."/>
            <person name="Marques-Bonet T."/>
            <person name="Raney B.J."/>
            <person name="Ingham P.W."/>
            <person name="Tay A."/>
            <person name="Hillier L.W."/>
            <person name="Minx P."/>
            <person name="Boehm T."/>
            <person name="Wilson R.K."/>
            <person name="Brenner S."/>
            <person name="Warren W.C."/>
        </authorList>
    </citation>
    <scope>NUCLEOTIDE SEQUENCE [LARGE SCALE GENOMIC DNA]</scope>
</reference>
<dbReference type="PANTHER" id="PTHR46198">
    <property type="entry name" value="PROTEIN-TYROSINE-PHOSPHATASE"/>
    <property type="match status" value="1"/>
</dbReference>
<evidence type="ECO:0000256" key="7">
    <source>
        <dbReference type="SAM" id="MobiDB-lite"/>
    </source>
</evidence>
<keyword evidence="13" id="KW-1185">Reference proteome</keyword>
<dbReference type="PROSITE" id="PS00383">
    <property type="entry name" value="TYR_PHOSPHATASE_1"/>
    <property type="match status" value="1"/>
</dbReference>
<dbReference type="GO" id="GO:0030054">
    <property type="term" value="C:cell junction"/>
    <property type="evidence" value="ECO:0007669"/>
    <property type="project" value="TreeGrafter"/>
</dbReference>
<feature type="binding site" evidence="6">
    <location>
        <position position="563"/>
    </location>
    <ligand>
        <name>substrate</name>
    </ligand>
</feature>
<name>A0A4W3KJ74_CALMI</name>
<dbReference type="OrthoDB" id="9993594at2759"/>
<dbReference type="GO" id="GO:0004725">
    <property type="term" value="F:protein tyrosine phosphatase activity"/>
    <property type="evidence" value="ECO:0007669"/>
    <property type="project" value="UniProtKB-EC"/>
</dbReference>
<dbReference type="InterPro" id="IPR029021">
    <property type="entry name" value="Prot-tyrosine_phosphatase-like"/>
</dbReference>
<sequence>MQGRPCILLWCALLRLQTAGCLSGNHDHFKTRSPRRLVDDGKPVNIYHHVQTIDKSMELRDVEMHRSRISMEQSRQNLDRNTDRTKRHPAMIIKSSFPLISSEQPINFVANSNHHLEIENLPVPEGKLILVAMQMDVRKVNITLLRIFREGIAAALGLLPQQVHINHLNEKKNCIEFYVSSMNDKTGMLHPVPSEEVMQSLNVNILHQSLSQFSITQVTPEKNVLHGEHGRDGFWSKEGFYAVVIFLTVFVIVVTCLLFLYRLKEKIPFQFSQEKQQNQRIDLSSMPVQPPQLEVKTAHSMVQPGLSTVTVSVDSPSRHVPDIKPCTSSSPSPFKMKPGCLQERRGSNVSLTLDMNTLGSVETFSIAPTPRERISMEYLQFASRTLTRQQLREIVESSQYLEAEFTEIPMNFVNPKELNIPCHGTKNRYKTILPNPHSRVCLKPKSSDESLSSTYINANYIRGYGGEKKVHIATQGPMINTVNDFWQMVWQEDSPAIVMITKLKEKNEKCVLYWPEKRGIYGRVEVLVNCVDEWEHCTVRDLTLKHGGKCQSVKHYWYKSWPDHKTPDSAQPLLQLMLDVEETRQKSPGRGPVVVHCSAGIGRTGCFIATTIGCHQLKKEGLVDILSIVCQLRVDRGGMIQTSQQYGFVHHALSLYESRLSAETGQ</sequence>
<dbReference type="OMA" id="NVQECEN"/>
<dbReference type="InterPro" id="IPR059011">
    <property type="entry name" value="PTPRR_N"/>
</dbReference>
<dbReference type="SMART" id="SM00194">
    <property type="entry name" value="PTPc"/>
    <property type="match status" value="1"/>
</dbReference>
<feature type="domain" description="Tyrosine specific protein phosphatases" evidence="11">
    <location>
        <begin position="571"/>
        <end position="647"/>
    </location>
</feature>
<proteinExistence type="predicted"/>
<keyword evidence="2" id="KW-0597">Phosphoprotein</keyword>
<evidence type="ECO:0000256" key="3">
    <source>
        <dbReference type="ARBA" id="ARBA00022801"/>
    </source>
</evidence>
<dbReference type="SMART" id="SM00404">
    <property type="entry name" value="PTPc_motif"/>
    <property type="match status" value="1"/>
</dbReference>
<reference evidence="13" key="2">
    <citation type="journal article" date="2007" name="PLoS Biol.">
        <title>Survey sequencing and comparative analysis of the elephant shark (Callorhinchus milii) genome.</title>
        <authorList>
            <person name="Venkatesh B."/>
            <person name="Kirkness E.F."/>
            <person name="Loh Y.H."/>
            <person name="Halpern A.L."/>
            <person name="Lee A.P."/>
            <person name="Johnson J."/>
            <person name="Dandona N."/>
            <person name="Viswanathan L.D."/>
            <person name="Tay A."/>
            <person name="Venter J.C."/>
            <person name="Strausberg R.L."/>
            <person name="Brenner S."/>
        </authorList>
    </citation>
    <scope>NUCLEOTIDE SEQUENCE [LARGE SCALE GENOMIC DNA]</scope>
</reference>
<dbReference type="InterPro" id="IPR003595">
    <property type="entry name" value="Tyr_Pase_cat"/>
</dbReference>
<protein>
    <recommendedName>
        <fullName evidence="1">protein-tyrosine-phosphatase</fullName>
        <ecNumber evidence="1">3.1.3.48</ecNumber>
    </recommendedName>
</protein>
<feature type="binding site" evidence="6">
    <location>
        <position position="641"/>
    </location>
    <ligand>
        <name>substrate</name>
    </ligand>
</feature>
<reference evidence="12" key="4">
    <citation type="submission" date="2025-08" db="UniProtKB">
        <authorList>
            <consortium name="Ensembl"/>
        </authorList>
    </citation>
    <scope>IDENTIFICATION</scope>
</reference>
<dbReference type="FunCoup" id="A0A4W3KJ74">
    <property type="interactions" value="17"/>
</dbReference>
<dbReference type="PROSITE" id="PS50056">
    <property type="entry name" value="TYR_PHOSPHATASE_2"/>
    <property type="match status" value="1"/>
</dbReference>
<dbReference type="GO" id="GO:0007165">
    <property type="term" value="P:signal transduction"/>
    <property type="evidence" value="ECO:0007669"/>
    <property type="project" value="TreeGrafter"/>
</dbReference>
<dbReference type="Gene3D" id="3.90.190.10">
    <property type="entry name" value="Protein tyrosine phosphatase superfamily"/>
    <property type="match status" value="1"/>
</dbReference>
<dbReference type="InParanoid" id="A0A4W3KJ74"/>
<dbReference type="InterPro" id="IPR008356">
    <property type="entry name" value="Tyr_Pase_KIM-con"/>
</dbReference>
<keyword evidence="8" id="KW-1133">Transmembrane helix</keyword>
<evidence type="ECO:0000259" key="10">
    <source>
        <dbReference type="PROSITE" id="PS50055"/>
    </source>
</evidence>